<proteinExistence type="predicted"/>
<sequence>MAYLWDQGTGERTQYIQLAGSLVAARKVAGSGAVSVRYQHTDALGSPVAETNEQAAVVLRTAYTPYGASIGAAQDGVGYTGHVMDGSTGLTYMQQRYMDPTVGVFLSVDPVAVDLKAGGKFNRYSYVLGNPYKFTDPDGRDEEWFSNVDQMGNPGFGNELGDDAFHYNGTALATVALGGFTLPGIIRSIAAPFTRAMGSEIGGPTVGGVRVGNSPADTRSALEGAGYKGVKISNDSGTESGTLHNVPSMKMDVRVMDGGPKHEPRVSVTREGHPRQPVNPENGRNFGNIPRAEQRTGSHIFYRKK</sequence>
<dbReference type="AlphaFoldDB" id="A0A246HHX7"/>
<comment type="caution">
    <text evidence="2">The sequence shown here is derived from an EMBL/GenBank/DDBJ whole genome shotgun (WGS) entry which is preliminary data.</text>
</comment>
<dbReference type="InterPro" id="IPR022385">
    <property type="entry name" value="Rhs_assc_core"/>
</dbReference>
<protein>
    <recommendedName>
        <fullName evidence="4">RHS repeat-associated core domain-containing protein</fullName>
    </recommendedName>
</protein>
<evidence type="ECO:0008006" key="4">
    <source>
        <dbReference type="Google" id="ProtNLM"/>
    </source>
</evidence>
<feature type="region of interest" description="Disordered" evidence="1">
    <location>
        <begin position="262"/>
        <end position="305"/>
    </location>
</feature>
<dbReference type="NCBIfam" id="TIGR03696">
    <property type="entry name" value="Rhs_assc_core"/>
    <property type="match status" value="1"/>
</dbReference>
<dbReference type="Gene3D" id="2.180.10.10">
    <property type="entry name" value="RHS repeat-associated core"/>
    <property type="match status" value="1"/>
</dbReference>
<accession>A0A246HHX7</accession>
<feature type="compositionally biased region" description="Basic and acidic residues" evidence="1">
    <location>
        <begin position="262"/>
        <end position="274"/>
    </location>
</feature>
<evidence type="ECO:0000313" key="2">
    <source>
        <dbReference type="EMBL" id="OWQ49851.1"/>
    </source>
</evidence>
<dbReference type="PANTHER" id="PTHR32305">
    <property type="match status" value="1"/>
</dbReference>
<organism evidence="2 3">
    <name type="scientific">Stenotrophomonas maltophilia</name>
    <name type="common">Pseudomonas maltophilia</name>
    <name type="synonym">Xanthomonas maltophilia</name>
    <dbReference type="NCBI Taxonomy" id="40324"/>
    <lineage>
        <taxon>Bacteria</taxon>
        <taxon>Pseudomonadati</taxon>
        <taxon>Pseudomonadota</taxon>
        <taxon>Gammaproteobacteria</taxon>
        <taxon>Lysobacterales</taxon>
        <taxon>Lysobacteraceae</taxon>
        <taxon>Stenotrophomonas</taxon>
        <taxon>Stenotrophomonas maltophilia group</taxon>
    </lineage>
</organism>
<dbReference type="Proteomes" id="UP000198157">
    <property type="component" value="Unassembled WGS sequence"/>
</dbReference>
<dbReference type="PANTHER" id="PTHR32305:SF15">
    <property type="entry name" value="PROTEIN RHSA-RELATED"/>
    <property type="match status" value="1"/>
</dbReference>
<dbReference type="InterPro" id="IPR050708">
    <property type="entry name" value="T6SS_VgrG/RHS"/>
</dbReference>
<name>A0A246HHX7_STEMA</name>
<dbReference type="OrthoDB" id="9816400at2"/>
<evidence type="ECO:0000313" key="3">
    <source>
        <dbReference type="Proteomes" id="UP000198157"/>
    </source>
</evidence>
<evidence type="ECO:0000256" key="1">
    <source>
        <dbReference type="SAM" id="MobiDB-lite"/>
    </source>
</evidence>
<dbReference type="EMBL" id="NIVS01000056">
    <property type="protein sequence ID" value="OWQ49851.1"/>
    <property type="molecule type" value="Genomic_DNA"/>
</dbReference>
<reference evidence="2 3" key="1">
    <citation type="submission" date="2017-06" db="EMBL/GenBank/DDBJ databases">
        <authorList>
            <person name="Kim H.J."/>
            <person name="Triplett B.A."/>
        </authorList>
    </citation>
    <scope>NUCLEOTIDE SEQUENCE [LARGE SCALE GENOMIC DNA]</scope>
    <source>
        <strain evidence="2 3">13146</strain>
    </source>
</reference>
<gene>
    <name evidence="2" type="ORF">CEE60_18625</name>
</gene>